<comment type="similarity">
    <text evidence="1">Belongs to the LysR transcriptional regulatory family.</text>
</comment>
<dbReference type="Proteomes" id="UP000008366">
    <property type="component" value="Unassembled WGS sequence"/>
</dbReference>
<protein>
    <submittedName>
        <fullName evidence="6">Putative LysR family transcriptional regulator</fullName>
    </submittedName>
</protein>
<keyword evidence="4" id="KW-0804">Transcription</keyword>
<keyword evidence="2" id="KW-0805">Transcription regulation</keyword>
<dbReference type="eggNOG" id="COG0583">
    <property type="taxonomic scope" value="Bacteria"/>
</dbReference>
<evidence type="ECO:0000259" key="5">
    <source>
        <dbReference type="PROSITE" id="PS50931"/>
    </source>
</evidence>
<dbReference type="InterPro" id="IPR036390">
    <property type="entry name" value="WH_DNA-bd_sf"/>
</dbReference>
<dbReference type="EMBL" id="BAHD01000029">
    <property type="protein sequence ID" value="GAB95954.1"/>
    <property type="molecule type" value="Genomic_DNA"/>
</dbReference>
<dbReference type="GO" id="GO:0003677">
    <property type="term" value="F:DNA binding"/>
    <property type="evidence" value="ECO:0007669"/>
    <property type="project" value="UniProtKB-KW"/>
</dbReference>
<evidence type="ECO:0000256" key="2">
    <source>
        <dbReference type="ARBA" id="ARBA00023015"/>
    </source>
</evidence>
<dbReference type="Pfam" id="PF03466">
    <property type="entry name" value="LysR_substrate"/>
    <property type="match status" value="1"/>
</dbReference>
<evidence type="ECO:0000256" key="4">
    <source>
        <dbReference type="ARBA" id="ARBA00023163"/>
    </source>
</evidence>
<dbReference type="InterPro" id="IPR000847">
    <property type="entry name" value="LysR_HTH_N"/>
</dbReference>
<dbReference type="SUPFAM" id="SSF53850">
    <property type="entry name" value="Periplasmic binding protein-like II"/>
    <property type="match status" value="1"/>
</dbReference>
<dbReference type="InterPro" id="IPR005119">
    <property type="entry name" value="LysR_subst-bd"/>
</dbReference>
<dbReference type="GO" id="GO:0003700">
    <property type="term" value="F:DNA-binding transcription factor activity"/>
    <property type="evidence" value="ECO:0007669"/>
    <property type="project" value="InterPro"/>
</dbReference>
<accession>K6XAW1</accession>
<dbReference type="STRING" id="1184609.KILIM_029_00640"/>
<evidence type="ECO:0000256" key="1">
    <source>
        <dbReference type="ARBA" id="ARBA00009437"/>
    </source>
</evidence>
<evidence type="ECO:0000313" key="6">
    <source>
        <dbReference type="EMBL" id="GAB95954.1"/>
    </source>
</evidence>
<feature type="domain" description="HTH lysR-type" evidence="5">
    <location>
        <begin position="1"/>
        <end position="58"/>
    </location>
</feature>
<proteinExistence type="inferred from homology"/>
<evidence type="ECO:0000313" key="7">
    <source>
        <dbReference type="Proteomes" id="UP000008366"/>
    </source>
</evidence>
<organism evidence="6 7">
    <name type="scientific">Kineosphaera limosa NBRC 100340</name>
    <dbReference type="NCBI Taxonomy" id="1184609"/>
    <lineage>
        <taxon>Bacteria</taxon>
        <taxon>Bacillati</taxon>
        <taxon>Actinomycetota</taxon>
        <taxon>Actinomycetes</taxon>
        <taxon>Micrococcales</taxon>
        <taxon>Dermatophilaceae</taxon>
        <taxon>Kineosphaera</taxon>
    </lineage>
</organism>
<name>K6XAW1_9MICO</name>
<dbReference type="Pfam" id="PF00126">
    <property type="entry name" value="HTH_1"/>
    <property type="match status" value="1"/>
</dbReference>
<comment type="caution">
    <text evidence="6">The sequence shown here is derived from an EMBL/GenBank/DDBJ whole genome shotgun (WGS) entry which is preliminary data.</text>
</comment>
<keyword evidence="7" id="KW-1185">Reference proteome</keyword>
<gene>
    <name evidence="6" type="ORF">KILIM_029_00640</name>
</gene>
<dbReference type="AlphaFoldDB" id="K6XAW1"/>
<dbReference type="SUPFAM" id="SSF46785">
    <property type="entry name" value="Winged helix' DNA-binding domain"/>
    <property type="match status" value="1"/>
</dbReference>
<dbReference type="PROSITE" id="PS50931">
    <property type="entry name" value="HTH_LYSR"/>
    <property type="match status" value="1"/>
</dbReference>
<dbReference type="Gene3D" id="3.40.190.10">
    <property type="entry name" value="Periplasmic binding protein-like II"/>
    <property type="match status" value="2"/>
</dbReference>
<keyword evidence="3" id="KW-0238">DNA-binding</keyword>
<dbReference type="OrthoDB" id="3636008at2"/>
<sequence length="310" mass="33136">MELHQLRVLRELAERGSVRAAADALYITPSAVSQHLKALQRSAGIPLVAHEGRRLVLTDAGCALVQAAVDVEQAMALAHNAIERHAGRVDREVSVVAFPSAGRLFLPALAARFTASGGPKVTLADHDVSPELTATLCGEHDIVIAHRWRLGSPWPTGRVDVTVLLDEPYDVALPAAHPLARRRELTPDDLREERWIAGQRGWAPAGIITAIGAVAQLEPQVQHRINDLATAVAMVRTLGGVTLVPRFVGDYLLGDGVVTRPLAGVEARREVAAVSRPDRAPAAAVTAVTDALAEIAGRLRADHRWLPPAP</sequence>
<dbReference type="PANTHER" id="PTHR30346:SF29">
    <property type="entry name" value="LYSR SUBSTRATE-BINDING"/>
    <property type="match status" value="1"/>
</dbReference>
<evidence type="ECO:0000256" key="3">
    <source>
        <dbReference type="ARBA" id="ARBA00023125"/>
    </source>
</evidence>
<dbReference type="PANTHER" id="PTHR30346">
    <property type="entry name" value="TRANSCRIPTIONAL DUAL REGULATOR HCAR-RELATED"/>
    <property type="match status" value="1"/>
</dbReference>
<dbReference type="Gene3D" id="1.10.10.10">
    <property type="entry name" value="Winged helix-like DNA-binding domain superfamily/Winged helix DNA-binding domain"/>
    <property type="match status" value="1"/>
</dbReference>
<dbReference type="InterPro" id="IPR036388">
    <property type="entry name" value="WH-like_DNA-bd_sf"/>
</dbReference>
<dbReference type="GO" id="GO:0032993">
    <property type="term" value="C:protein-DNA complex"/>
    <property type="evidence" value="ECO:0007669"/>
    <property type="project" value="TreeGrafter"/>
</dbReference>
<dbReference type="RefSeq" id="WP_006592486.1">
    <property type="nucleotide sequence ID" value="NZ_BAHD01000029.1"/>
</dbReference>
<reference evidence="6 7" key="1">
    <citation type="submission" date="2012-08" db="EMBL/GenBank/DDBJ databases">
        <title>Whole genome shotgun sequence of Kineosphaera limosa NBRC 100340.</title>
        <authorList>
            <person name="Yoshida I."/>
            <person name="Isaki S."/>
            <person name="Hosoyama A."/>
            <person name="Tsuchikane K."/>
            <person name="Katsumata H."/>
            <person name="Ando Y."/>
            <person name="Ohji S."/>
            <person name="Hamada M."/>
            <person name="Tamura T."/>
            <person name="Yamazoe A."/>
            <person name="Yamazaki S."/>
            <person name="Fujita N."/>
        </authorList>
    </citation>
    <scope>NUCLEOTIDE SEQUENCE [LARGE SCALE GENOMIC DNA]</scope>
    <source>
        <strain evidence="6 7">NBRC 100340</strain>
    </source>
</reference>